<dbReference type="Proteomes" id="UP000828390">
    <property type="component" value="Unassembled WGS sequence"/>
</dbReference>
<accession>A0A9D4EX74</accession>
<sequence length="133" mass="14648">MYMPITDQMSSAMLAAVLEDVCLLLRSRSREVVKGALAFTKVLVASYPVTTLAQHLKPLVCWSGCTFKIVRIEYTPNIKSVCGVGYIAFNFAITPLPNCGCMMGGCVMFFFSLLAFCWLIGPSICWSVHACYP</sequence>
<dbReference type="AlphaFoldDB" id="A0A9D4EX74"/>
<keyword evidence="3" id="KW-1185">Reference proteome</keyword>
<keyword evidence="1" id="KW-0812">Transmembrane</keyword>
<keyword evidence="1" id="KW-1133">Transmembrane helix</keyword>
<evidence type="ECO:0000313" key="2">
    <source>
        <dbReference type="EMBL" id="KAH3787872.1"/>
    </source>
</evidence>
<dbReference type="EMBL" id="JAIWYP010000008">
    <property type="protein sequence ID" value="KAH3787872.1"/>
    <property type="molecule type" value="Genomic_DNA"/>
</dbReference>
<evidence type="ECO:0000256" key="1">
    <source>
        <dbReference type="SAM" id="Phobius"/>
    </source>
</evidence>
<protein>
    <submittedName>
        <fullName evidence="2">Uncharacterized protein</fullName>
    </submittedName>
</protein>
<keyword evidence="1" id="KW-0472">Membrane</keyword>
<comment type="caution">
    <text evidence="2">The sequence shown here is derived from an EMBL/GenBank/DDBJ whole genome shotgun (WGS) entry which is preliminary data.</text>
</comment>
<organism evidence="2 3">
    <name type="scientific">Dreissena polymorpha</name>
    <name type="common">Zebra mussel</name>
    <name type="synonym">Mytilus polymorpha</name>
    <dbReference type="NCBI Taxonomy" id="45954"/>
    <lineage>
        <taxon>Eukaryota</taxon>
        <taxon>Metazoa</taxon>
        <taxon>Spiralia</taxon>
        <taxon>Lophotrochozoa</taxon>
        <taxon>Mollusca</taxon>
        <taxon>Bivalvia</taxon>
        <taxon>Autobranchia</taxon>
        <taxon>Heteroconchia</taxon>
        <taxon>Euheterodonta</taxon>
        <taxon>Imparidentia</taxon>
        <taxon>Neoheterodontei</taxon>
        <taxon>Myida</taxon>
        <taxon>Dreissenoidea</taxon>
        <taxon>Dreissenidae</taxon>
        <taxon>Dreissena</taxon>
    </lineage>
</organism>
<reference evidence="2" key="2">
    <citation type="submission" date="2020-11" db="EMBL/GenBank/DDBJ databases">
        <authorList>
            <person name="McCartney M.A."/>
            <person name="Auch B."/>
            <person name="Kono T."/>
            <person name="Mallez S."/>
            <person name="Becker A."/>
            <person name="Gohl D.M."/>
            <person name="Silverstein K.A.T."/>
            <person name="Koren S."/>
            <person name="Bechman K.B."/>
            <person name="Herman A."/>
            <person name="Abrahante J.E."/>
            <person name="Garbe J."/>
        </authorList>
    </citation>
    <scope>NUCLEOTIDE SEQUENCE</scope>
    <source>
        <strain evidence="2">Duluth1</strain>
        <tissue evidence="2">Whole animal</tissue>
    </source>
</reference>
<gene>
    <name evidence="2" type="ORF">DPMN_166003</name>
</gene>
<feature type="transmembrane region" description="Helical" evidence="1">
    <location>
        <begin position="99"/>
        <end position="121"/>
    </location>
</feature>
<reference evidence="2" key="1">
    <citation type="journal article" date="2019" name="bioRxiv">
        <title>The Genome of the Zebra Mussel, Dreissena polymorpha: A Resource for Invasive Species Research.</title>
        <authorList>
            <person name="McCartney M.A."/>
            <person name="Auch B."/>
            <person name="Kono T."/>
            <person name="Mallez S."/>
            <person name="Zhang Y."/>
            <person name="Obille A."/>
            <person name="Becker A."/>
            <person name="Abrahante J.E."/>
            <person name="Garbe J."/>
            <person name="Badalamenti J.P."/>
            <person name="Herman A."/>
            <person name="Mangelson H."/>
            <person name="Liachko I."/>
            <person name="Sullivan S."/>
            <person name="Sone E.D."/>
            <person name="Koren S."/>
            <person name="Silverstein K.A.T."/>
            <person name="Beckman K.B."/>
            <person name="Gohl D.M."/>
        </authorList>
    </citation>
    <scope>NUCLEOTIDE SEQUENCE</scope>
    <source>
        <strain evidence="2">Duluth1</strain>
        <tissue evidence="2">Whole animal</tissue>
    </source>
</reference>
<name>A0A9D4EX74_DREPO</name>
<evidence type="ECO:0000313" key="3">
    <source>
        <dbReference type="Proteomes" id="UP000828390"/>
    </source>
</evidence>
<proteinExistence type="predicted"/>